<dbReference type="PANTHER" id="PTHR14083:SF0">
    <property type="entry name" value="YIP1D-INTERACTING FACTOR 1, ISOFORM C"/>
    <property type="match status" value="1"/>
</dbReference>
<dbReference type="GO" id="GO:0005789">
    <property type="term" value="C:endoplasmic reticulum membrane"/>
    <property type="evidence" value="ECO:0007669"/>
    <property type="project" value="UniProtKB-SubCell"/>
</dbReference>
<name>A0A6A1VN05_9ROSI</name>
<keyword evidence="13" id="KW-1185">Reference proteome</keyword>
<proteinExistence type="inferred from homology"/>
<evidence type="ECO:0000256" key="9">
    <source>
        <dbReference type="ARBA" id="ARBA00023034"/>
    </source>
</evidence>
<evidence type="ECO:0000256" key="3">
    <source>
        <dbReference type="ARBA" id="ARBA00009727"/>
    </source>
</evidence>
<dbReference type="InterPro" id="IPR005578">
    <property type="entry name" value="Yif1_fam"/>
</dbReference>
<comment type="similarity">
    <text evidence="3">Belongs to the YIF1 family.</text>
</comment>
<dbReference type="OrthoDB" id="337750at2759"/>
<dbReference type="GO" id="GO:0005793">
    <property type="term" value="C:endoplasmic reticulum-Golgi intermediate compartment"/>
    <property type="evidence" value="ECO:0007669"/>
    <property type="project" value="TreeGrafter"/>
</dbReference>
<reference evidence="12 13" key="1">
    <citation type="journal article" date="2019" name="Plant Biotechnol. J.">
        <title>The red bayberry genome and genetic basis of sex determination.</title>
        <authorList>
            <person name="Jia H.M."/>
            <person name="Jia H.J."/>
            <person name="Cai Q.L."/>
            <person name="Wang Y."/>
            <person name="Zhao H.B."/>
            <person name="Yang W.F."/>
            <person name="Wang G.Y."/>
            <person name="Li Y.H."/>
            <person name="Zhan D.L."/>
            <person name="Shen Y.T."/>
            <person name="Niu Q.F."/>
            <person name="Chang L."/>
            <person name="Qiu J."/>
            <person name="Zhao L."/>
            <person name="Xie H.B."/>
            <person name="Fu W.Y."/>
            <person name="Jin J."/>
            <person name="Li X.W."/>
            <person name="Jiao Y."/>
            <person name="Zhou C.C."/>
            <person name="Tu T."/>
            <person name="Chai C.Y."/>
            <person name="Gao J.L."/>
            <person name="Fan L.J."/>
            <person name="van de Weg E."/>
            <person name="Wang J.Y."/>
            <person name="Gao Z.S."/>
        </authorList>
    </citation>
    <scope>NUCLEOTIDE SEQUENCE [LARGE SCALE GENOMIC DNA]</scope>
    <source>
        <tissue evidence="12">Leaves</tissue>
    </source>
</reference>
<evidence type="ECO:0000256" key="8">
    <source>
        <dbReference type="ARBA" id="ARBA00022989"/>
    </source>
</evidence>
<evidence type="ECO:0000256" key="7">
    <source>
        <dbReference type="ARBA" id="ARBA00022927"/>
    </source>
</evidence>
<evidence type="ECO:0000313" key="13">
    <source>
        <dbReference type="Proteomes" id="UP000516437"/>
    </source>
</evidence>
<evidence type="ECO:0000313" key="12">
    <source>
        <dbReference type="EMBL" id="KAB1213286.1"/>
    </source>
</evidence>
<keyword evidence="4" id="KW-0813">Transport</keyword>
<dbReference type="PANTHER" id="PTHR14083">
    <property type="entry name" value="YIP1 INTERACTING FACTOR HOMOLOG YIF1 PROTEIN"/>
    <property type="match status" value="1"/>
</dbReference>
<comment type="caution">
    <text evidence="12">The sequence shown here is derived from an EMBL/GenBank/DDBJ whole genome shotgun (WGS) entry which is preliminary data.</text>
</comment>
<gene>
    <name evidence="12" type="ORF">CJ030_MR5G009619</name>
</gene>
<sequence length="245" mass="27511">MYNNVGTQPGVPIPPTSSQPNPYGNAFYGASSGLIRGGLGAYGEKFLGSSSEYVQSNITRYFSDPQYYFQVNDQYVRNKLKVVLFPFLHRLVKCADYNGEQASPPPFLLGWLFLPDLFSPEALNWLFIKGLLGWFLQVSLLKVTLLSLGSGEAPLLDIVAYAGYAFTGICLAVLGKIIWGYAYYILMPWTCLCMGIFLVKTMKRVLFAEVRSNDSSKHHYLLIFIALAQFPLFIWLGNISLNWLI</sequence>
<evidence type="ECO:0000256" key="10">
    <source>
        <dbReference type="ARBA" id="ARBA00023136"/>
    </source>
</evidence>
<dbReference type="Pfam" id="PF03878">
    <property type="entry name" value="YIF1"/>
    <property type="match status" value="2"/>
</dbReference>
<keyword evidence="9" id="KW-0333">Golgi apparatus</keyword>
<keyword evidence="8 11" id="KW-1133">Transmembrane helix</keyword>
<feature type="transmembrane region" description="Helical" evidence="11">
    <location>
        <begin position="155"/>
        <end position="175"/>
    </location>
</feature>
<feature type="transmembrane region" description="Helical" evidence="11">
    <location>
        <begin position="220"/>
        <end position="241"/>
    </location>
</feature>
<comment type="subcellular location">
    <subcellularLocation>
        <location evidence="1">Endoplasmic reticulum membrane</location>
        <topology evidence="1">Multi-pass membrane protein</topology>
    </subcellularLocation>
    <subcellularLocation>
        <location evidence="2">Golgi apparatus membrane</location>
        <topology evidence="2">Multi-pass membrane protein</topology>
    </subcellularLocation>
</comment>
<dbReference type="GO" id="GO:0006888">
    <property type="term" value="P:endoplasmic reticulum to Golgi vesicle-mediated transport"/>
    <property type="evidence" value="ECO:0007669"/>
    <property type="project" value="InterPro"/>
</dbReference>
<evidence type="ECO:0000256" key="5">
    <source>
        <dbReference type="ARBA" id="ARBA00022692"/>
    </source>
</evidence>
<dbReference type="Proteomes" id="UP000516437">
    <property type="component" value="Chromosome 5"/>
</dbReference>
<evidence type="ECO:0000256" key="2">
    <source>
        <dbReference type="ARBA" id="ARBA00004653"/>
    </source>
</evidence>
<protein>
    <submittedName>
        <fullName evidence="12">Protein YIF1B</fullName>
    </submittedName>
</protein>
<keyword evidence="7" id="KW-0653">Protein transport</keyword>
<organism evidence="12 13">
    <name type="scientific">Morella rubra</name>
    <name type="common">Chinese bayberry</name>
    <dbReference type="NCBI Taxonomy" id="262757"/>
    <lineage>
        <taxon>Eukaryota</taxon>
        <taxon>Viridiplantae</taxon>
        <taxon>Streptophyta</taxon>
        <taxon>Embryophyta</taxon>
        <taxon>Tracheophyta</taxon>
        <taxon>Spermatophyta</taxon>
        <taxon>Magnoliopsida</taxon>
        <taxon>eudicotyledons</taxon>
        <taxon>Gunneridae</taxon>
        <taxon>Pentapetalae</taxon>
        <taxon>rosids</taxon>
        <taxon>fabids</taxon>
        <taxon>Fagales</taxon>
        <taxon>Myricaceae</taxon>
        <taxon>Morella</taxon>
    </lineage>
</organism>
<feature type="transmembrane region" description="Helical" evidence="11">
    <location>
        <begin position="181"/>
        <end position="199"/>
    </location>
</feature>
<dbReference type="EMBL" id="RXIC02000023">
    <property type="protein sequence ID" value="KAB1213286.1"/>
    <property type="molecule type" value="Genomic_DNA"/>
</dbReference>
<dbReference type="GO" id="GO:0015031">
    <property type="term" value="P:protein transport"/>
    <property type="evidence" value="ECO:0007669"/>
    <property type="project" value="UniProtKB-KW"/>
</dbReference>
<dbReference type="AlphaFoldDB" id="A0A6A1VN05"/>
<evidence type="ECO:0000256" key="1">
    <source>
        <dbReference type="ARBA" id="ARBA00004477"/>
    </source>
</evidence>
<keyword evidence="6" id="KW-0256">Endoplasmic reticulum</keyword>
<evidence type="ECO:0000256" key="4">
    <source>
        <dbReference type="ARBA" id="ARBA00022448"/>
    </source>
</evidence>
<keyword evidence="10 11" id="KW-0472">Membrane</keyword>
<dbReference type="GO" id="GO:0000139">
    <property type="term" value="C:Golgi membrane"/>
    <property type="evidence" value="ECO:0007669"/>
    <property type="project" value="UniProtKB-SubCell"/>
</dbReference>
<accession>A0A6A1VN05</accession>
<keyword evidence="5 11" id="KW-0812">Transmembrane</keyword>
<evidence type="ECO:0000256" key="6">
    <source>
        <dbReference type="ARBA" id="ARBA00022824"/>
    </source>
</evidence>
<evidence type="ECO:0000256" key="11">
    <source>
        <dbReference type="SAM" id="Phobius"/>
    </source>
</evidence>
<dbReference type="GO" id="GO:0030134">
    <property type="term" value="C:COPII-coated ER to Golgi transport vesicle"/>
    <property type="evidence" value="ECO:0007669"/>
    <property type="project" value="TreeGrafter"/>
</dbReference>